<dbReference type="Proteomes" id="UP001652621">
    <property type="component" value="Unplaced"/>
</dbReference>
<evidence type="ECO:0000256" key="3">
    <source>
        <dbReference type="ARBA" id="ARBA00012513"/>
    </source>
</evidence>
<dbReference type="PROSITE" id="PS51189">
    <property type="entry name" value="FAT"/>
    <property type="match status" value="1"/>
</dbReference>
<evidence type="ECO:0000256" key="1">
    <source>
        <dbReference type="ARBA" id="ARBA00004123"/>
    </source>
</evidence>
<evidence type="ECO:0000313" key="18">
    <source>
        <dbReference type="RefSeq" id="XP_011291300.1"/>
    </source>
</evidence>
<feature type="domain" description="FAT" evidence="14">
    <location>
        <begin position="1574"/>
        <end position="2184"/>
    </location>
</feature>
<dbReference type="EnsemblMetazoa" id="MDOA010885-RB">
    <property type="protein sequence ID" value="MDOA010885-PB"/>
    <property type="gene ID" value="MDOA010885"/>
</dbReference>
<dbReference type="PANTHER" id="PTHR11139:SF69">
    <property type="entry name" value="SERINE_THREONINE-PROTEIN KINASE ATR"/>
    <property type="match status" value="1"/>
</dbReference>
<dbReference type="InterPro" id="IPR036940">
    <property type="entry name" value="PI3/4_kinase_cat_sf"/>
</dbReference>
<dbReference type="Gene3D" id="3.30.1010.10">
    <property type="entry name" value="Phosphatidylinositol 3-kinase Catalytic Subunit, Chain A, domain 4"/>
    <property type="match status" value="1"/>
</dbReference>
<evidence type="ECO:0000256" key="8">
    <source>
        <dbReference type="ARBA" id="ARBA00022777"/>
    </source>
</evidence>
<evidence type="ECO:0000259" key="13">
    <source>
        <dbReference type="PROSITE" id="PS50290"/>
    </source>
</evidence>
<protein>
    <recommendedName>
        <fullName evidence="3">non-specific serine/threonine protein kinase</fullName>
        <ecNumber evidence="3">2.7.11.1</ecNumber>
    </recommendedName>
</protein>
<gene>
    <name evidence="16" type="primary">101892149</name>
    <name evidence="18" type="synonym">LOC101892149</name>
</gene>
<evidence type="ECO:0000259" key="15">
    <source>
        <dbReference type="PROSITE" id="PS51190"/>
    </source>
</evidence>
<dbReference type="InterPro" id="IPR011009">
    <property type="entry name" value="Kinase-like_dom_sf"/>
</dbReference>
<reference evidence="18" key="2">
    <citation type="submission" date="2025-04" db="UniProtKB">
        <authorList>
            <consortium name="RefSeq"/>
        </authorList>
    </citation>
    <scope>IDENTIFICATION</scope>
    <source>
        <strain evidence="18">Aabys</strain>
    </source>
</reference>
<dbReference type="EC" id="2.7.11.1" evidence="3"/>
<dbReference type="InterPro" id="IPR016024">
    <property type="entry name" value="ARM-type_fold"/>
</dbReference>
<name>A0A1I8N2K7_MUSDO</name>
<dbReference type="InterPro" id="IPR003152">
    <property type="entry name" value="FATC_dom"/>
</dbReference>
<keyword evidence="11" id="KW-0539">Nucleus</keyword>
<comment type="similarity">
    <text evidence="2">Belongs to the PI3/PI4-kinase family. ATM subfamily.</text>
</comment>
<dbReference type="InterPro" id="IPR014009">
    <property type="entry name" value="PIK_FAT"/>
</dbReference>
<dbReference type="SUPFAM" id="SSF56112">
    <property type="entry name" value="Protein kinase-like (PK-like)"/>
    <property type="match status" value="1"/>
</dbReference>
<dbReference type="Pfam" id="PF08064">
    <property type="entry name" value="UME"/>
    <property type="match status" value="1"/>
</dbReference>
<keyword evidence="6" id="KW-0547">Nucleotide-binding</keyword>
<dbReference type="GO" id="GO:0006281">
    <property type="term" value="P:DNA repair"/>
    <property type="evidence" value="ECO:0007669"/>
    <property type="project" value="UniProtKB-KW"/>
</dbReference>
<dbReference type="VEuPathDB" id="VectorBase:MDOA010885"/>
<keyword evidence="7" id="KW-0227">DNA damage</keyword>
<dbReference type="KEGG" id="mde:101892149"/>
<dbReference type="GO" id="GO:0005634">
    <property type="term" value="C:nucleus"/>
    <property type="evidence" value="ECO:0007669"/>
    <property type="project" value="UniProtKB-SubCell"/>
</dbReference>
<dbReference type="InterPro" id="IPR057564">
    <property type="entry name" value="HEAT_ATR"/>
</dbReference>
<dbReference type="VEuPathDB" id="VectorBase:MDOMA2_020239"/>
<dbReference type="Pfam" id="PF25030">
    <property type="entry name" value="M-HEAT_ATR"/>
    <property type="match status" value="1"/>
</dbReference>
<dbReference type="GO" id="GO:0000077">
    <property type="term" value="P:DNA damage checkpoint signaling"/>
    <property type="evidence" value="ECO:0007669"/>
    <property type="project" value="TreeGrafter"/>
</dbReference>
<keyword evidence="12" id="KW-0175">Coiled coil</keyword>
<proteinExistence type="inferred from homology"/>
<accession>A0A1I8N2K7</accession>
<dbReference type="GO" id="GO:0005524">
    <property type="term" value="F:ATP binding"/>
    <property type="evidence" value="ECO:0007669"/>
    <property type="project" value="UniProtKB-KW"/>
</dbReference>
<keyword evidence="10" id="KW-0234">DNA repair</keyword>
<evidence type="ECO:0000256" key="5">
    <source>
        <dbReference type="ARBA" id="ARBA00022679"/>
    </source>
</evidence>
<reference evidence="16" key="1">
    <citation type="submission" date="2020-05" db="UniProtKB">
        <authorList>
            <consortium name="EnsemblMetazoa"/>
        </authorList>
    </citation>
    <scope>IDENTIFICATION</scope>
    <source>
        <strain evidence="16">Aabys</strain>
    </source>
</reference>
<dbReference type="Pfam" id="PF02260">
    <property type="entry name" value="FATC"/>
    <property type="match status" value="1"/>
</dbReference>
<organism evidence="16">
    <name type="scientific">Musca domestica</name>
    <name type="common">House fly</name>
    <dbReference type="NCBI Taxonomy" id="7370"/>
    <lineage>
        <taxon>Eukaryota</taxon>
        <taxon>Metazoa</taxon>
        <taxon>Ecdysozoa</taxon>
        <taxon>Arthropoda</taxon>
        <taxon>Hexapoda</taxon>
        <taxon>Insecta</taxon>
        <taxon>Pterygota</taxon>
        <taxon>Neoptera</taxon>
        <taxon>Endopterygota</taxon>
        <taxon>Diptera</taxon>
        <taxon>Brachycera</taxon>
        <taxon>Muscomorpha</taxon>
        <taxon>Muscoidea</taxon>
        <taxon>Muscidae</taxon>
        <taxon>Musca</taxon>
    </lineage>
</organism>
<keyword evidence="17" id="KW-1185">Reference proteome</keyword>
<evidence type="ECO:0000256" key="11">
    <source>
        <dbReference type="ARBA" id="ARBA00023242"/>
    </source>
</evidence>
<dbReference type="SMART" id="SM00146">
    <property type="entry name" value="PI3Kc"/>
    <property type="match status" value="1"/>
</dbReference>
<keyword evidence="8 18" id="KW-0418">Kinase</keyword>
<dbReference type="InterPro" id="IPR056802">
    <property type="entry name" value="ATR-like_M-HEAT"/>
</dbReference>
<dbReference type="OrthoDB" id="381190at2759"/>
<evidence type="ECO:0000256" key="12">
    <source>
        <dbReference type="SAM" id="Coils"/>
    </source>
</evidence>
<feature type="domain" description="FATC" evidence="15">
    <location>
        <begin position="2621"/>
        <end position="2653"/>
    </location>
</feature>
<dbReference type="PROSITE" id="PS50290">
    <property type="entry name" value="PI3_4_KINASE_3"/>
    <property type="match status" value="1"/>
</dbReference>
<sequence>MADRRKDMWRLLYSVVNRDETGLLDILVFVDDILCKEPSLIRHSLKANTNKFQDAFILWLVNKLLRSLNLEEAPEGELFSKNLKIQRKLLNSCLVNRVVLFEKLLKAYLNAIDELCEQYGKLDTSLEDVMLRTTAFSTDDHEALKDIDGNFSFPIIEINSDGLDEFVQALMQIVHHGLSVGYVNFPKIFQNNLLVIFKALKVCDFSTKLICLQYVGRVFERTCSLMEMQGMYELSLRSLATMWNYCPMWLANNCLTQDNIEDFVEESCSLLRILYKFIVQLEHRALIQRHCFQLMENLYEVHQWQGLQRAMDLSRLKEVAGALSDFIFALFVENLKTPSKYETKYSKLIIKYAEVFPFVLRAVTPHLTRATNRDELNILLKHVEKSLVEAFKINKEQQNFKRNYDTIKEYLSFVYLLEHLILWRDQKTAEDFKATQKKSVFSNLSTLNVDSLKNSLKIWLTNVATTSAKTPNPDEISIAGLLLQCCSFRELFSVKQQEKLMDLLLKPLQNIDVSLKELPEALLHACELSLDILGQLSPGRSLAKSIGHTLQHLGKRVFGERNAKQHLVSKYSKNIQNYVLNEWLTADVIAKDLAKNIREEQHYLTMLKAFACLNGSNNSVIVLKYLKEFDQISSHNYPGLLATQITCHQCYLKSQENGKLKDFHSQSMAVLKHLTLNSPGQPVEMPHKMKEYLLQEFFINPQMEFITNHLDFCRQAIGDNFLGSLFPSANNKTTLHMPTVTPILSKCIAENPDFLKEISANILSHIIESLKPQQSADTQLHHQQTILQIITSCSQSQQLSELWLYHFFKMHFFYLIHPESKVVPEAILCATELCSVYQKQPIQLWNWYKRDALNLMVKLMIYVYISRGVRMTRSLKSFTKMLGFACVQEFICKYYRLLVTMILPYCVKEPRCKGLLISISKITRKPVNNLFIVSFLRIYTHIYLTEEPEIGNRCIELIGKCTGASLSKLMNTDVKQTVSEFLVYFNRSPTFVMQAFSCLLPNEVGGATASSSSSSTSLRSFKSATHEFSNFIADRFLGVITYFQTCLSEPYFEKPLKEETLYSLGQIMRLIGPNNVTQFRFKIIAMLSFVLTLDDKNLQSICLKIWNIFLHTVNIEELGPSLSRIVASLQPLIGSYAEEINDIYEFLILKSGSLLGSHISDLYFLKDTKEVRGVIRQSMARQTELLKLEGGEDIAEKLSFLYNQICNENSQVRIYGLNYLGSFINRYRGEINHMILDTIPLNPLIERIVDEVIKGCRHEDRNIHLASAKCLGELGAIDPSYMSANFSFMGSTEISLSMHTDDFAIMALTELCRAYQFQKDSKYVDNFSLAIQETLAVFGISPRESKKLNVWDALPLRMQQIMEPLLSSCYTGSRRDKKISEHPLFNSSLCRSYEEWSFAWACRLIEWVQTDDTRRLLNSYKPSMKRDSKMLSIFFPYILLHVLQECEEGREVEIYEEFMAVFNFCNRDATLSGRVDVGGFKEFKSSKYSADKVSAGGGVGTSNSAMLNAGASEQFEALETVTQTCTKLCSEQLDFLKRWIREWLKQNMMGGKFRQEDDKYKNIDSFLKKFNKAVISKANYNSGEYARALLYLEEYIEEKPAKRLQEQLSYLIEIHGKLMDSDSVEGAVFVKETDLSLEEEILVNRLVDRPQETINCYQQLLLKGDAQINQDHVSGIIQCYLRTDTPETALLITDGLWEKLADQYNDDYFKECKTEILWRLGRYDELQELLEDTAVKSKTSNWNIQCAEAFLLFRQPTMPGEDDLFVEQLDTLRSHIVASMRSCSGVTGNSYTHSYDEATRLHLLNELEKNKRLLNQLQSNLKMASSTADLQNLKQNCLENLQEFFGNWDARLVILEPSARILEVMCFRRNLLLETQRILQQNYQSSEVRAQQDLLTPINGAINEQIVKLWLRSIQMNRESGCLQQAEISMMKAEPYKPATLFLEKAKLLWQKGDQTNCFKLLQDNLNALEATCNGDMRRLEASKRIIYAEAKFLQATFNAESMNICSELNLKYFNEALAANRTSEKCLLHYAQYIEKIYDSYSREQKECEHGCSLLLDTMLTYAKSLKYGHSHVYQSLPRILSIWLDFTSHLASLTASDQQTASNMNAAKMNNFQSLARKMNDMIQNCINVLPISLFYTAFSQLLSRICHPSPDVFRNLSNIVIKLIEHFPHQSLWMLLPIIKSCHTNRIKRSRLILTDARLSKASFQKLLNDFNILAERLIELTNKDISYDRTYQLSALVRQLPQLFADPKFSNIMLPFEKYMQASFPITSQTATESLNVTSVTVNPTPDASMQAAVPSYPFPAGVFICGISEEVVVLRSAAKPKKITIECSDGKSYNVMVKPKDDLRKDFRLMEFNGLVKRYLHQDPQARHRHLRIRTYAAIPFNEECGLVEWLPNLNSFRGICTTIYRMRGLGIPDRNIRQYAVPKTESIEKKRAVFQELLARNPPVFHEWFRQQFHSPHSWYQARSSYVKTTSVMSMVGYILGLGDRHGENILFDETNGDAVHVDFNCLFNQGESFAYPELVPFRLTHNMTFAMGPLGVEGLFRKCCEITLRLLKGESKTLMSVLRPFVYDIGFIDRLKTKKTNSNLEVTDPKAITDVKRIEERLQGYVKRTQGFSIPLSTEGHVNFLINEATDLDNLAAMYIGWGSYI</sequence>
<dbReference type="InterPro" id="IPR003151">
    <property type="entry name" value="PIK-rel_kinase_FAT"/>
</dbReference>
<dbReference type="SMART" id="SM00802">
    <property type="entry name" value="UME"/>
    <property type="match status" value="1"/>
</dbReference>
<dbReference type="STRING" id="7370.A0A1I8N2K7"/>
<dbReference type="Pfam" id="PF23593">
    <property type="entry name" value="HEAT_ATR"/>
    <property type="match status" value="1"/>
</dbReference>
<dbReference type="eggNOG" id="KOG0890">
    <property type="taxonomic scope" value="Eukaryota"/>
</dbReference>
<dbReference type="Gene3D" id="1.10.1070.11">
    <property type="entry name" value="Phosphatidylinositol 3-/4-kinase, catalytic domain"/>
    <property type="match status" value="1"/>
</dbReference>
<dbReference type="Pfam" id="PF00454">
    <property type="entry name" value="PI3_PI4_kinase"/>
    <property type="match status" value="1"/>
</dbReference>
<dbReference type="GO" id="GO:0004674">
    <property type="term" value="F:protein serine/threonine kinase activity"/>
    <property type="evidence" value="ECO:0007669"/>
    <property type="project" value="UniProtKB-KW"/>
</dbReference>
<dbReference type="GO" id="GO:0000723">
    <property type="term" value="P:telomere maintenance"/>
    <property type="evidence" value="ECO:0007669"/>
    <property type="project" value="TreeGrafter"/>
</dbReference>
<dbReference type="InterPro" id="IPR000403">
    <property type="entry name" value="PI3/4_kinase_cat_dom"/>
</dbReference>
<keyword evidence="9" id="KW-0067">ATP-binding</keyword>
<dbReference type="PROSITE" id="PS51190">
    <property type="entry name" value="FATC"/>
    <property type="match status" value="1"/>
</dbReference>
<dbReference type="SUPFAM" id="SSF48371">
    <property type="entry name" value="ARM repeat"/>
    <property type="match status" value="1"/>
</dbReference>
<evidence type="ECO:0000256" key="4">
    <source>
        <dbReference type="ARBA" id="ARBA00022527"/>
    </source>
</evidence>
<evidence type="ECO:0000259" key="14">
    <source>
        <dbReference type="PROSITE" id="PS51189"/>
    </source>
</evidence>
<keyword evidence="5" id="KW-0808">Transferase</keyword>
<dbReference type="CDD" id="cd00892">
    <property type="entry name" value="PIKKc_ATR"/>
    <property type="match status" value="1"/>
</dbReference>
<keyword evidence="4" id="KW-0723">Serine/threonine-protein kinase</keyword>
<dbReference type="PANTHER" id="PTHR11139">
    <property type="entry name" value="ATAXIA TELANGIECTASIA MUTATED ATM -RELATED"/>
    <property type="match status" value="1"/>
</dbReference>
<evidence type="ECO:0000256" key="6">
    <source>
        <dbReference type="ARBA" id="ARBA00022741"/>
    </source>
</evidence>
<evidence type="ECO:0000313" key="17">
    <source>
        <dbReference type="Proteomes" id="UP001652621"/>
    </source>
</evidence>
<feature type="domain" description="PI3K/PI4K catalytic" evidence="13">
    <location>
        <begin position="2312"/>
        <end position="2644"/>
    </location>
</feature>
<evidence type="ECO:0000256" key="9">
    <source>
        <dbReference type="ARBA" id="ARBA00022840"/>
    </source>
</evidence>
<feature type="coiled-coil region" evidence="12">
    <location>
        <begin position="1800"/>
        <end position="1827"/>
    </location>
</feature>
<dbReference type="SMART" id="SM01343">
    <property type="entry name" value="FATC"/>
    <property type="match status" value="1"/>
</dbReference>
<dbReference type="InterPro" id="IPR012993">
    <property type="entry name" value="UME"/>
</dbReference>
<dbReference type="Pfam" id="PF02259">
    <property type="entry name" value="FAT"/>
    <property type="match status" value="1"/>
</dbReference>
<comment type="subcellular location">
    <subcellularLocation>
        <location evidence="1">Nucleus</location>
    </subcellularLocation>
</comment>
<evidence type="ECO:0000256" key="7">
    <source>
        <dbReference type="ARBA" id="ARBA00022763"/>
    </source>
</evidence>
<dbReference type="RefSeq" id="XP_011291300.1">
    <property type="nucleotide sequence ID" value="XM_011292998.2"/>
</dbReference>
<dbReference type="GO" id="GO:0005694">
    <property type="term" value="C:chromosome"/>
    <property type="evidence" value="ECO:0007669"/>
    <property type="project" value="TreeGrafter"/>
</dbReference>
<evidence type="ECO:0000256" key="10">
    <source>
        <dbReference type="ARBA" id="ARBA00023204"/>
    </source>
</evidence>
<evidence type="ECO:0000256" key="2">
    <source>
        <dbReference type="ARBA" id="ARBA00010769"/>
    </source>
</evidence>
<evidence type="ECO:0000313" key="16">
    <source>
        <dbReference type="EnsemblMetazoa" id="MDOA010885-PB"/>
    </source>
</evidence>
<dbReference type="InterPro" id="IPR050517">
    <property type="entry name" value="DDR_Repair_Kinase"/>
</dbReference>